<dbReference type="PANTHER" id="PTHR43179">
    <property type="entry name" value="RHAMNOSYLTRANSFERASE WBBL"/>
    <property type="match status" value="1"/>
</dbReference>
<organism evidence="1 2">
    <name type="scientific">Butyrivibrio proteoclasticus</name>
    <dbReference type="NCBI Taxonomy" id="43305"/>
    <lineage>
        <taxon>Bacteria</taxon>
        <taxon>Bacillati</taxon>
        <taxon>Bacillota</taxon>
        <taxon>Clostridia</taxon>
        <taxon>Lachnospirales</taxon>
        <taxon>Lachnospiraceae</taxon>
        <taxon>Butyrivibrio</taxon>
    </lineage>
</organism>
<sequence>MIDILVVITPKDFERLLPLYPRLMDNLDFGNLLFVGAEGIEKTINSSSDALKRVGYLNENSLLAFDDVHQLMKQKLTNILAGRELPRGITGWYYQQFLKMQYSLSCENEYYMVWDGDTIPCKKVKMFNDETGKPYFDLKHEYHPEYFETMGVILPGFNKVIGQSFISEHMLIKTEYMRELIADIESNSEIIGEKFWEKIINAIPEDKIQDSSFSEFETYGTFVALKHSSAYKLREWHSFRQAGNFFSVETITDRDFNWLSKDFDAISFEKGHTVREDNKNLFDNPYYQDKLTPKQMLQAAQLEYKDGYKEVWGEENLEANYISGSYNAGDDITLEDRLKYLNKETYKDYEKLGDLLISKNSNQAFLCYENAEYLCDDSEEKNRISKKKENLLHNGNISVNKAAIIVLSYNNTYVLQRCIESILNNCNPDSYTLIVFDNGSKDGTEKWLAKWGEMQDEAIVVLNDENLGFSGGNNAACQYVPDGHDPFFLNNDTRVPANALFWMRMALYEADDIGGVGAIQNYADADKNADVSFDRPELYVEYGAKNNVPMDNSCEEQSKICGFAMLLRKRAYELTGGFDENFNPGYVEDDDLSLNVRSHGYRLMVCHNAFIYHVGSQSFARRDDQHELFTKHRELIVKKWGFDSTIYAAMSPNEYSFIKRLAEKGYAKESKFSVVHIGCGCGNMLGHIHFLYPNAILAGVEENEIVRRYAISCIDVYGKIDELPMDLEKYDVIAEGLG</sequence>
<dbReference type="InterPro" id="IPR029063">
    <property type="entry name" value="SAM-dependent_MTases_sf"/>
</dbReference>
<dbReference type="SUPFAM" id="SSF53448">
    <property type="entry name" value="Nucleotide-diphospho-sugar transferases"/>
    <property type="match status" value="1"/>
</dbReference>
<gene>
    <name evidence="1" type="ORF">SAMN04487928_1418</name>
</gene>
<dbReference type="PANTHER" id="PTHR43179:SF11">
    <property type="entry name" value="GLYCOSYL TRANSFERASE"/>
    <property type="match status" value="1"/>
</dbReference>
<dbReference type="GO" id="GO:0016740">
    <property type="term" value="F:transferase activity"/>
    <property type="evidence" value="ECO:0007669"/>
    <property type="project" value="UniProtKB-KW"/>
</dbReference>
<name>A0A1I5Y5Y6_9FIRM</name>
<dbReference type="EMBL" id="FOXO01000041">
    <property type="protein sequence ID" value="SFQ39616.1"/>
    <property type="molecule type" value="Genomic_DNA"/>
</dbReference>
<reference evidence="2" key="1">
    <citation type="submission" date="2016-10" db="EMBL/GenBank/DDBJ databases">
        <authorList>
            <person name="Varghese N."/>
            <person name="Submissions S."/>
        </authorList>
    </citation>
    <scope>NUCLEOTIDE SEQUENCE [LARGE SCALE GENOMIC DNA]</scope>
    <source>
        <strain evidence="2">P18</strain>
    </source>
</reference>
<dbReference type="InterPro" id="IPR029044">
    <property type="entry name" value="Nucleotide-diphossugar_trans"/>
</dbReference>
<proteinExistence type="predicted"/>
<accession>A0A1I5Y5Y6</accession>
<dbReference type="Proteomes" id="UP000182624">
    <property type="component" value="Unassembled WGS sequence"/>
</dbReference>
<dbReference type="InterPro" id="IPR045499">
    <property type="entry name" value="DUF6492"/>
</dbReference>
<dbReference type="RefSeq" id="WP_074891715.1">
    <property type="nucleotide sequence ID" value="NZ_FOXO01000041.1"/>
</dbReference>
<keyword evidence="1" id="KW-0808">Transferase</keyword>
<evidence type="ECO:0000313" key="2">
    <source>
        <dbReference type="Proteomes" id="UP000182624"/>
    </source>
</evidence>
<keyword evidence="2" id="KW-1185">Reference proteome</keyword>
<dbReference type="SUPFAM" id="SSF53335">
    <property type="entry name" value="S-adenosyl-L-methionine-dependent methyltransferases"/>
    <property type="match status" value="1"/>
</dbReference>
<protein>
    <submittedName>
        <fullName evidence="1">Glycosyltransferase, GT2 family</fullName>
    </submittedName>
</protein>
<dbReference type="CDD" id="cd04186">
    <property type="entry name" value="GT_2_like_c"/>
    <property type="match status" value="1"/>
</dbReference>
<dbReference type="Pfam" id="PF20102">
    <property type="entry name" value="DUF6492"/>
    <property type="match status" value="1"/>
</dbReference>
<dbReference type="AlphaFoldDB" id="A0A1I5Y5Y6"/>
<dbReference type="Pfam" id="PF13641">
    <property type="entry name" value="Glyco_tranf_2_3"/>
    <property type="match status" value="1"/>
</dbReference>
<dbReference type="Gene3D" id="3.90.550.10">
    <property type="entry name" value="Spore Coat Polysaccharide Biosynthesis Protein SpsA, Chain A"/>
    <property type="match status" value="1"/>
</dbReference>
<evidence type="ECO:0000313" key="1">
    <source>
        <dbReference type="EMBL" id="SFQ39616.1"/>
    </source>
</evidence>
<dbReference type="OrthoDB" id="9771846at2"/>